<dbReference type="AlphaFoldDB" id="A0A511Y8I1"/>
<sequence length="73" mass="8197">MVYYCGSGITLQQFFPGGLYPEDSITESILRWSGLGIGQLLAYTAGIQFSYFSDQLLFYNSTRPAFRYPGHGK</sequence>
<protein>
    <submittedName>
        <fullName evidence="1">Uncharacterized protein</fullName>
    </submittedName>
</protein>
<comment type="caution">
    <text evidence="1">The sequence shown here is derived from an EMBL/GenBank/DDBJ whole genome shotgun (WGS) entry which is preliminary data.</text>
</comment>
<proteinExistence type="predicted"/>
<reference evidence="1 2" key="1">
    <citation type="submission" date="2019-07" db="EMBL/GenBank/DDBJ databases">
        <title>Whole genome shotgun sequence of Chryseobacterium lathyri NBRC 105250.</title>
        <authorList>
            <person name="Hosoyama A."/>
            <person name="Uohara A."/>
            <person name="Ohji S."/>
            <person name="Ichikawa N."/>
        </authorList>
    </citation>
    <scope>NUCLEOTIDE SEQUENCE [LARGE SCALE GENOMIC DNA]</scope>
    <source>
        <strain evidence="1 2">NBRC 105250</strain>
    </source>
</reference>
<evidence type="ECO:0000313" key="1">
    <source>
        <dbReference type="EMBL" id="GEN71506.1"/>
    </source>
</evidence>
<accession>A0A511Y8I1</accession>
<organism evidence="1 2">
    <name type="scientific">Chryseobacterium lathyri</name>
    <dbReference type="NCBI Taxonomy" id="395933"/>
    <lineage>
        <taxon>Bacteria</taxon>
        <taxon>Pseudomonadati</taxon>
        <taxon>Bacteroidota</taxon>
        <taxon>Flavobacteriia</taxon>
        <taxon>Flavobacteriales</taxon>
        <taxon>Weeksellaceae</taxon>
        <taxon>Chryseobacterium group</taxon>
        <taxon>Chryseobacterium</taxon>
    </lineage>
</organism>
<dbReference type="EMBL" id="BJYI01000005">
    <property type="protein sequence ID" value="GEN71506.1"/>
    <property type="molecule type" value="Genomic_DNA"/>
</dbReference>
<name>A0A511Y8I1_9FLAO</name>
<gene>
    <name evidence="1" type="ORF">CLA01_15780</name>
</gene>
<dbReference type="Proteomes" id="UP000321150">
    <property type="component" value="Unassembled WGS sequence"/>
</dbReference>
<evidence type="ECO:0000313" key="2">
    <source>
        <dbReference type="Proteomes" id="UP000321150"/>
    </source>
</evidence>